<name>A0A9W4S867_9PEZI</name>
<sequence>MNLILTLNGLEALSVKLFSEMLGKTQTEIAVQLALVRKELKSNSFHAMFDIHVVYGQKPTQP</sequence>
<dbReference type="EMBL" id="CAMGZC010002306">
    <property type="protein sequence ID" value="CAI0654696.1"/>
    <property type="molecule type" value="Genomic_DNA"/>
</dbReference>
<accession>A0A9W4S867</accession>
<protein>
    <submittedName>
        <fullName evidence="1">Uncharacterized protein</fullName>
    </submittedName>
</protein>
<dbReference type="AlphaFoldDB" id="A0A9W4S867"/>
<evidence type="ECO:0000313" key="2">
    <source>
        <dbReference type="Proteomes" id="UP001152533"/>
    </source>
</evidence>
<gene>
    <name evidence="1" type="ORF">CGXH109_LOCUS140940</name>
</gene>
<reference evidence="1" key="1">
    <citation type="submission" date="2022-08" db="EMBL/GenBank/DDBJ databases">
        <authorList>
            <person name="Giroux E."/>
            <person name="Giroux E."/>
        </authorList>
    </citation>
    <scope>NUCLEOTIDE SEQUENCE</scope>
    <source>
        <strain evidence="1">H1091258</strain>
    </source>
</reference>
<evidence type="ECO:0000313" key="1">
    <source>
        <dbReference type="EMBL" id="CAI0654696.1"/>
    </source>
</evidence>
<comment type="caution">
    <text evidence="1">The sequence shown here is derived from an EMBL/GenBank/DDBJ whole genome shotgun (WGS) entry which is preliminary data.</text>
</comment>
<keyword evidence="2" id="KW-1185">Reference proteome</keyword>
<organism evidence="1 2">
    <name type="scientific">Colletotrichum noveboracense</name>
    <dbReference type="NCBI Taxonomy" id="2664923"/>
    <lineage>
        <taxon>Eukaryota</taxon>
        <taxon>Fungi</taxon>
        <taxon>Dikarya</taxon>
        <taxon>Ascomycota</taxon>
        <taxon>Pezizomycotina</taxon>
        <taxon>Sordariomycetes</taxon>
        <taxon>Hypocreomycetidae</taxon>
        <taxon>Glomerellales</taxon>
        <taxon>Glomerellaceae</taxon>
        <taxon>Colletotrichum</taxon>
        <taxon>Colletotrichum gloeosporioides species complex</taxon>
    </lineage>
</organism>
<proteinExistence type="predicted"/>
<dbReference type="Proteomes" id="UP001152533">
    <property type="component" value="Unassembled WGS sequence"/>
</dbReference>